<protein>
    <recommendedName>
        <fullName evidence="5">5-formyltetrahydrofolate cyclo-ligase</fullName>
        <ecNumber evidence="5">6.3.3.2</ecNumber>
    </recommendedName>
</protein>
<dbReference type="EMBL" id="FZOY01000007">
    <property type="protein sequence ID" value="SNT19652.1"/>
    <property type="molecule type" value="Genomic_DNA"/>
</dbReference>
<evidence type="ECO:0000313" key="6">
    <source>
        <dbReference type="EMBL" id="SNT19652.1"/>
    </source>
</evidence>
<dbReference type="InterPro" id="IPR002698">
    <property type="entry name" value="FTHF_cligase"/>
</dbReference>
<keyword evidence="2 4" id="KW-0547">Nucleotide-binding</keyword>
<dbReference type="SUPFAM" id="SSF100950">
    <property type="entry name" value="NagB/RpiA/CoA transferase-like"/>
    <property type="match status" value="1"/>
</dbReference>
<feature type="binding site" evidence="4">
    <location>
        <begin position="129"/>
        <end position="137"/>
    </location>
    <ligand>
        <name>ATP</name>
        <dbReference type="ChEBI" id="CHEBI:30616"/>
    </ligand>
</feature>
<dbReference type="PIRSF" id="PIRSF006806">
    <property type="entry name" value="FTHF_cligase"/>
    <property type="match status" value="1"/>
</dbReference>
<keyword evidence="3 4" id="KW-0067">ATP-binding</keyword>
<comment type="similarity">
    <text evidence="1 5">Belongs to the 5-formyltetrahydrofolate cyclo-ligase family.</text>
</comment>
<accession>A0A239KPJ9</accession>
<dbReference type="GO" id="GO:0005524">
    <property type="term" value="F:ATP binding"/>
    <property type="evidence" value="ECO:0007669"/>
    <property type="project" value="UniProtKB-KW"/>
</dbReference>
<evidence type="ECO:0000256" key="3">
    <source>
        <dbReference type="ARBA" id="ARBA00022840"/>
    </source>
</evidence>
<feature type="binding site" evidence="4">
    <location>
        <position position="56"/>
    </location>
    <ligand>
        <name>substrate</name>
    </ligand>
</feature>
<evidence type="ECO:0000256" key="5">
    <source>
        <dbReference type="RuleBase" id="RU361279"/>
    </source>
</evidence>
<dbReference type="InterPro" id="IPR037171">
    <property type="entry name" value="NagB/RpiA_transferase-like"/>
</dbReference>
<dbReference type="Gene3D" id="3.40.50.10420">
    <property type="entry name" value="NagB/RpiA/CoA transferase-like"/>
    <property type="match status" value="1"/>
</dbReference>
<dbReference type="GO" id="GO:0035999">
    <property type="term" value="P:tetrahydrofolate interconversion"/>
    <property type="evidence" value="ECO:0007669"/>
    <property type="project" value="TreeGrafter"/>
</dbReference>
<dbReference type="PANTHER" id="PTHR23407:SF1">
    <property type="entry name" value="5-FORMYLTETRAHYDROFOLATE CYCLO-LIGASE"/>
    <property type="match status" value="1"/>
</dbReference>
<comment type="catalytic activity">
    <reaction evidence="5">
        <text>(6S)-5-formyl-5,6,7,8-tetrahydrofolate + ATP = (6R)-5,10-methenyltetrahydrofolate + ADP + phosphate</text>
        <dbReference type="Rhea" id="RHEA:10488"/>
        <dbReference type="ChEBI" id="CHEBI:30616"/>
        <dbReference type="ChEBI" id="CHEBI:43474"/>
        <dbReference type="ChEBI" id="CHEBI:57455"/>
        <dbReference type="ChEBI" id="CHEBI:57457"/>
        <dbReference type="ChEBI" id="CHEBI:456216"/>
        <dbReference type="EC" id="6.3.3.2"/>
    </reaction>
</comment>
<dbReference type="RefSeq" id="WP_089234448.1">
    <property type="nucleotide sequence ID" value="NZ_FZOY01000007.1"/>
</dbReference>
<keyword evidence="5" id="KW-0479">Metal-binding</keyword>
<keyword evidence="5" id="KW-0460">Magnesium</keyword>
<feature type="binding site" evidence="4">
    <location>
        <position position="51"/>
    </location>
    <ligand>
        <name>substrate</name>
    </ligand>
</feature>
<keyword evidence="7" id="KW-1185">Reference proteome</keyword>
<dbReference type="GO" id="GO:0009396">
    <property type="term" value="P:folic acid-containing compound biosynthetic process"/>
    <property type="evidence" value="ECO:0007669"/>
    <property type="project" value="TreeGrafter"/>
</dbReference>
<organism evidence="6 7">
    <name type="scientific">Tropicimonas sediminicola</name>
    <dbReference type="NCBI Taxonomy" id="1031541"/>
    <lineage>
        <taxon>Bacteria</taxon>
        <taxon>Pseudomonadati</taxon>
        <taxon>Pseudomonadota</taxon>
        <taxon>Alphaproteobacteria</taxon>
        <taxon>Rhodobacterales</taxon>
        <taxon>Roseobacteraceae</taxon>
        <taxon>Tropicimonas</taxon>
    </lineage>
</organism>
<dbReference type="PANTHER" id="PTHR23407">
    <property type="entry name" value="ATPASE INHIBITOR/5-FORMYLTETRAHYDROFOLATE CYCLO-LIGASE"/>
    <property type="match status" value="1"/>
</dbReference>
<keyword evidence="6" id="KW-0436">Ligase</keyword>
<comment type="cofactor">
    <cofactor evidence="5">
        <name>Mg(2+)</name>
        <dbReference type="ChEBI" id="CHEBI:18420"/>
    </cofactor>
</comment>
<feature type="binding site" evidence="4">
    <location>
        <begin position="9"/>
        <end position="13"/>
    </location>
    <ligand>
        <name>ATP</name>
        <dbReference type="ChEBI" id="CHEBI:30616"/>
    </ligand>
</feature>
<evidence type="ECO:0000256" key="4">
    <source>
        <dbReference type="PIRSR" id="PIRSR006806-1"/>
    </source>
</evidence>
<evidence type="ECO:0000256" key="1">
    <source>
        <dbReference type="ARBA" id="ARBA00010638"/>
    </source>
</evidence>
<evidence type="ECO:0000256" key="2">
    <source>
        <dbReference type="ARBA" id="ARBA00022741"/>
    </source>
</evidence>
<gene>
    <name evidence="6" type="ORF">SAMN05421757_107244</name>
</gene>
<name>A0A239KPJ9_9RHOB</name>
<dbReference type="Pfam" id="PF01812">
    <property type="entry name" value="5-FTHF_cyc-lig"/>
    <property type="match status" value="1"/>
</dbReference>
<dbReference type="GO" id="GO:0046872">
    <property type="term" value="F:metal ion binding"/>
    <property type="evidence" value="ECO:0007669"/>
    <property type="project" value="UniProtKB-KW"/>
</dbReference>
<proteinExistence type="inferred from homology"/>
<dbReference type="Proteomes" id="UP000198426">
    <property type="component" value="Unassembled WGS sequence"/>
</dbReference>
<evidence type="ECO:0000313" key="7">
    <source>
        <dbReference type="Proteomes" id="UP000198426"/>
    </source>
</evidence>
<dbReference type="EC" id="6.3.3.2" evidence="5"/>
<dbReference type="AlphaFoldDB" id="A0A239KPJ9"/>
<dbReference type="InterPro" id="IPR024185">
    <property type="entry name" value="FTHF_cligase-like_sf"/>
</dbReference>
<dbReference type="NCBIfam" id="TIGR02727">
    <property type="entry name" value="MTHFS_bact"/>
    <property type="match status" value="1"/>
</dbReference>
<sequence>MTPTLAEQKAQARRDATARRAEAHAAHRAAASEALTRALGSIRGQVLSGYLPIRTEADPLPAMEALAGANRICVPVIQGPGQPLVFKEWRPGCALEEGPFRVMVPCDGDWLVPKVLIVPLLAFDPRFHRLGYGGGFYDRTLQSLRAAGPIRAVGFAYGAQRAEALPLEPTDQPLDEVVTEAGAVPLAPRR</sequence>
<dbReference type="OrthoDB" id="9801938at2"/>
<dbReference type="GO" id="GO:0030272">
    <property type="term" value="F:5-formyltetrahydrofolate cyclo-ligase activity"/>
    <property type="evidence" value="ECO:0007669"/>
    <property type="project" value="UniProtKB-EC"/>
</dbReference>
<reference evidence="6 7" key="1">
    <citation type="submission" date="2017-06" db="EMBL/GenBank/DDBJ databases">
        <authorList>
            <person name="Kim H.J."/>
            <person name="Triplett B.A."/>
        </authorList>
    </citation>
    <scope>NUCLEOTIDE SEQUENCE [LARGE SCALE GENOMIC DNA]</scope>
    <source>
        <strain evidence="6 7">DSM 29339</strain>
    </source>
</reference>